<evidence type="ECO:0000313" key="3">
    <source>
        <dbReference type="EMBL" id="CAD2187403.1"/>
    </source>
</evidence>
<organism evidence="3 4">
    <name type="scientific">Meloidogyne enterolobii</name>
    <name type="common">Root-knot nematode worm</name>
    <name type="synonym">Meloidogyne mayaguensis</name>
    <dbReference type="NCBI Taxonomy" id="390850"/>
    <lineage>
        <taxon>Eukaryota</taxon>
        <taxon>Metazoa</taxon>
        <taxon>Ecdysozoa</taxon>
        <taxon>Nematoda</taxon>
        <taxon>Chromadorea</taxon>
        <taxon>Rhabditida</taxon>
        <taxon>Tylenchina</taxon>
        <taxon>Tylenchomorpha</taxon>
        <taxon>Tylenchoidea</taxon>
        <taxon>Meloidogynidae</taxon>
        <taxon>Meloidogyninae</taxon>
        <taxon>Meloidogyne</taxon>
    </lineage>
</organism>
<evidence type="ECO:0000256" key="1">
    <source>
        <dbReference type="SAM" id="MobiDB-lite"/>
    </source>
</evidence>
<comment type="caution">
    <text evidence="3">The sequence shown here is derived from an EMBL/GenBank/DDBJ whole genome shotgun (WGS) entry which is preliminary data.</text>
</comment>
<proteinExistence type="predicted"/>
<dbReference type="EMBL" id="CAJEWN010000636">
    <property type="protein sequence ID" value="CAD2187403.1"/>
    <property type="molecule type" value="Genomic_DNA"/>
</dbReference>
<dbReference type="AlphaFoldDB" id="A0A6V7WK87"/>
<accession>A0A6V7WK87</accession>
<evidence type="ECO:0000313" key="4">
    <source>
        <dbReference type="Proteomes" id="UP000580250"/>
    </source>
</evidence>
<feature type="compositionally biased region" description="Basic and acidic residues" evidence="1">
    <location>
        <begin position="195"/>
        <end position="262"/>
    </location>
</feature>
<feature type="compositionally biased region" description="Polar residues" evidence="1">
    <location>
        <begin position="111"/>
        <end position="122"/>
    </location>
</feature>
<feature type="transmembrane region" description="Helical" evidence="2">
    <location>
        <begin position="12"/>
        <end position="33"/>
    </location>
</feature>
<reference evidence="3 4" key="1">
    <citation type="submission" date="2020-08" db="EMBL/GenBank/DDBJ databases">
        <authorList>
            <person name="Koutsovoulos G."/>
            <person name="Danchin GJ E."/>
        </authorList>
    </citation>
    <scope>NUCLEOTIDE SEQUENCE [LARGE SCALE GENOMIC DNA]</scope>
</reference>
<keyword evidence="2" id="KW-0472">Membrane</keyword>
<dbReference type="Proteomes" id="UP000580250">
    <property type="component" value="Unassembled WGS sequence"/>
</dbReference>
<sequence length="311" mass="36525">MGSGIWPQTHSIFKQFIFLFIWILPIFIARVIISNNSESIDNVKENFPSNFGKNATLENVGNDQKKVEIFNFEKDLNEKFKKETGEDGKEKVIKENGITEKHDEEIKENKTNQTISQSPIQTSEKENNQEIVSHIENLNKKMKENILELSELMKDKPKNEELNKYLKQFGMIQGDLEEDEEEEEGEEEDIEEEDGVKQIKEENINEDKNGKMEDKEEDLDKNKLNDPKELEVLEEKEEEIKKEKLEKENEETLKQDQTENTKIKKNNQIETPIEKQVNNEQKIIEKEIISELPKDENKEGLEEVTKPEMKK</sequence>
<feature type="region of interest" description="Disordered" evidence="1">
    <location>
        <begin position="106"/>
        <end position="127"/>
    </location>
</feature>
<gene>
    <name evidence="3" type="ORF">MENT_LOCUS39988</name>
</gene>
<evidence type="ECO:0000256" key="2">
    <source>
        <dbReference type="SAM" id="Phobius"/>
    </source>
</evidence>
<feature type="compositionally biased region" description="Acidic residues" evidence="1">
    <location>
        <begin position="175"/>
        <end position="194"/>
    </location>
</feature>
<name>A0A6V7WK87_MELEN</name>
<keyword evidence="2" id="KW-0812">Transmembrane</keyword>
<protein>
    <submittedName>
        <fullName evidence="3">Uncharacterized protein</fullName>
    </submittedName>
</protein>
<feature type="region of interest" description="Disordered" evidence="1">
    <location>
        <begin position="171"/>
        <end position="267"/>
    </location>
</feature>
<keyword evidence="2" id="KW-1133">Transmembrane helix</keyword>